<keyword evidence="2" id="KW-1185">Reference proteome</keyword>
<gene>
    <name evidence="1" type="ORF">AB2B41_01795</name>
</gene>
<organism evidence="1 2">
    <name type="scientific">Sulfitobacter sediminis</name>
    <dbReference type="NCBI Taxonomy" id="3234186"/>
    <lineage>
        <taxon>Bacteria</taxon>
        <taxon>Pseudomonadati</taxon>
        <taxon>Pseudomonadota</taxon>
        <taxon>Alphaproteobacteria</taxon>
        <taxon>Rhodobacterales</taxon>
        <taxon>Roseobacteraceae</taxon>
        <taxon>Sulfitobacter</taxon>
    </lineage>
</organism>
<evidence type="ECO:0000313" key="1">
    <source>
        <dbReference type="EMBL" id="MEW9918322.1"/>
    </source>
</evidence>
<dbReference type="Proteomes" id="UP001556098">
    <property type="component" value="Unassembled WGS sequence"/>
</dbReference>
<dbReference type="EMBL" id="JBFNXX010000001">
    <property type="protein sequence ID" value="MEW9918322.1"/>
    <property type="molecule type" value="Genomic_DNA"/>
</dbReference>
<reference evidence="1 2" key="1">
    <citation type="submission" date="2024-07" db="EMBL/GenBank/DDBJ databases">
        <title>Marimonas sp.nov., isolated from tidal-flat sediment.</title>
        <authorList>
            <person name="Jayan J.N."/>
            <person name="Lee S.S."/>
        </authorList>
    </citation>
    <scope>NUCLEOTIDE SEQUENCE [LARGE SCALE GENOMIC DNA]</scope>
    <source>
        <strain evidence="1 2">MJW-29</strain>
    </source>
</reference>
<dbReference type="InterPro" id="IPR029058">
    <property type="entry name" value="AB_hydrolase_fold"/>
</dbReference>
<dbReference type="Gene3D" id="3.40.50.1820">
    <property type="entry name" value="alpha/beta hydrolase"/>
    <property type="match status" value="1"/>
</dbReference>
<dbReference type="PIRSF" id="PIRSF037442">
    <property type="entry name" value="UCP037442_abhydr"/>
    <property type="match status" value="1"/>
</dbReference>
<dbReference type="SUPFAM" id="SSF53474">
    <property type="entry name" value="alpha/beta-Hydrolases"/>
    <property type="match status" value="1"/>
</dbReference>
<proteinExistence type="predicted"/>
<accession>A0ABV3RH81</accession>
<evidence type="ECO:0000313" key="2">
    <source>
        <dbReference type="Proteomes" id="UP001556098"/>
    </source>
</evidence>
<dbReference type="InterPro" id="IPR017208">
    <property type="entry name" value="UCP037442_abhydr"/>
</dbReference>
<evidence type="ECO:0008006" key="3">
    <source>
        <dbReference type="Google" id="ProtNLM"/>
    </source>
</evidence>
<protein>
    <recommendedName>
        <fullName evidence="3">Serine aminopeptidase S33 domain-containing protein</fullName>
    </recommendedName>
</protein>
<name>A0ABV3RH81_9RHOB</name>
<sequence>MKELRSCRLKKAEVFKTQDGATLVGQLYLPRGQARAAMVLNGATGVPQEYYRHFAEHAAQAHGLAVLTFDYRDMERSAMEPVRRSQARMSDWGIADQEAARAKMRGLFPDLPLWVMGHSLGGMTLPLQAGTEEIARVITVASGNVHHADHPWPYRALALMFWFGAGPLAATVLGYVPGRALGLGSDLPAPVYWQWRRWCTSRDTFGGEAGKSLPAVDWRGTRENVRMIAFADDDLIPPQCVQRHAANFGKSAEEVEVIDPEQFGLAGIGHIGAFARRSGTRCWGEGRRQLCGVKVRD</sequence>
<dbReference type="RefSeq" id="WP_367876024.1">
    <property type="nucleotide sequence ID" value="NZ_JBFNXX010000001.1"/>
</dbReference>
<comment type="caution">
    <text evidence="1">The sequence shown here is derived from an EMBL/GenBank/DDBJ whole genome shotgun (WGS) entry which is preliminary data.</text>
</comment>